<dbReference type="EMBL" id="BK063680">
    <property type="protein sequence ID" value="DBA35597.1"/>
    <property type="molecule type" value="Genomic_DNA"/>
</dbReference>
<protein>
    <submittedName>
        <fullName evidence="1">Uncharacterized protein</fullName>
    </submittedName>
</protein>
<evidence type="ECO:0000313" key="1">
    <source>
        <dbReference type="EMBL" id="DBA35597.1"/>
    </source>
</evidence>
<evidence type="ECO:0000313" key="2">
    <source>
        <dbReference type="Proteomes" id="UP001302000"/>
    </source>
</evidence>
<dbReference type="RefSeq" id="YP_013605501.1">
    <property type="nucleotide sequence ID" value="NC_134205.1"/>
</dbReference>
<sequence>MALLFAYGLHLRQGGSIDSFMELNYSDIQILISTEMGLRRYSAGLEADAVLSRLFARDD</sequence>
<keyword evidence="2" id="KW-1185">Reference proteome</keyword>
<dbReference type="Proteomes" id="UP001302000">
    <property type="component" value="Segment"/>
</dbReference>
<proteinExistence type="predicted"/>
<accession>A0AA86XS59</accession>
<gene>
    <name evidence="1" type="ORF">vir335_00041</name>
</gene>
<organism evidence="1 2">
    <name type="scientific">Caudoviricetes sp. vir335</name>
    <dbReference type="NCBI Taxonomy" id="3068357"/>
    <lineage>
        <taxon>Viruses</taxon>
        <taxon>Duplodnaviria</taxon>
        <taxon>Heunggongvirae</taxon>
        <taxon>Uroviricota</taxon>
        <taxon>Caudoviricetes</taxon>
    </lineage>
</organism>
<dbReference type="GeneID" id="301841403"/>
<reference evidence="1 2" key="1">
    <citation type="journal article" date="2023" name="Nat. Microbiol.">
        <title>A compendium of viruses from methanogenic archaea reveals their diversity and adaptations to the gut environment.</title>
        <authorList>
            <person name="Medvedeva S."/>
            <person name="Borrel G."/>
            <person name="Krupovic M."/>
            <person name="Gribaldo S."/>
        </authorList>
    </citation>
    <scope>NUCLEOTIDE SEQUENCE [LARGE SCALE GENOMIC DNA]</scope>
</reference>
<name>A0AA86XS59_9CAUD</name>